<comment type="function">
    <text evidence="11">Responsible for channeling the electrons from the oxidation of dihydroorotate from the FMN redox center in the PyrD type B subunit to the ultimate electron acceptor NAD(+).</text>
</comment>
<dbReference type="GO" id="GO:0009055">
    <property type="term" value="F:electron transfer activity"/>
    <property type="evidence" value="ECO:0007669"/>
    <property type="project" value="UniProtKB-UniRule"/>
</dbReference>
<reference evidence="15 16" key="1">
    <citation type="submission" date="2019-10" db="EMBL/GenBank/DDBJ databases">
        <title>Alkaliphilus serpentinus sp. nov. and Alkaliphilus pronyensis sp. nov., two novel anaerobic alkaliphilic species isolated from the serpentinized-hosted hydrothermal field of the Prony Bay (New Caledonia).</title>
        <authorList>
            <person name="Postec A."/>
        </authorList>
    </citation>
    <scope>NUCLEOTIDE SEQUENCE [LARGE SCALE GENOMIC DNA]</scope>
    <source>
        <strain evidence="15 16">LacT</strain>
    </source>
</reference>
<organism evidence="15 16">
    <name type="scientific">Alkaliphilus serpentinus</name>
    <dbReference type="NCBI Taxonomy" id="1482731"/>
    <lineage>
        <taxon>Bacteria</taxon>
        <taxon>Bacillati</taxon>
        <taxon>Bacillota</taxon>
        <taxon>Clostridia</taxon>
        <taxon>Peptostreptococcales</taxon>
        <taxon>Natronincolaceae</taxon>
        <taxon>Alkaliphilus</taxon>
    </lineage>
</organism>
<dbReference type="SUPFAM" id="SSF52343">
    <property type="entry name" value="Ferredoxin reductase-like, C-terminal NADP-linked domain"/>
    <property type="match status" value="1"/>
</dbReference>
<feature type="binding site" evidence="11 13">
    <location>
        <position position="221"/>
    </location>
    <ligand>
        <name>[2Fe-2S] cluster</name>
        <dbReference type="ChEBI" id="CHEBI:190135"/>
    </ligand>
</feature>
<feature type="binding site" evidence="11 12">
    <location>
        <begin position="76"/>
        <end position="77"/>
    </location>
    <ligand>
        <name>FAD</name>
        <dbReference type="ChEBI" id="CHEBI:57692"/>
    </ligand>
</feature>
<dbReference type="InterPro" id="IPR039261">
    <property type="entry name" value="FNR_nucleotide-bd"/>
</dbReference>
<keyword evidence="16" id="KW-1185">Reference proteome</keyword>
<dbReference type="GO" id="GO:0050660">
    <property type="term" value="F:flavin adenine dinucleotide binding"/>
    <property type="evidence" value="ECO:0007669"/>
    <property type="project" value="InterPro"/>
</dbReference>
<evidence type="ECO:0000256" key="3">
    <source>
        <dbReference type="ARBA" id="ARBA00022630"/>
    </source>
</evidence>
<evidence type="ECO:0000256" key="5">
    <source>
        <dbReference type="ARBA" id="ARBA00022723"/>
    </source>
</evidence>
<evidence type="ECO:0000259" key="14">
    <source>
        <dbReference type="PROSITE" id="PS51384"/>
    </source>
</evidence>
<feature type="binding site" evidence="11 13">
    <location>
        <position position="242"/>
    </location>
    <ligand>
        <name>[2Fe-2S] cluster</name>
        <dbReference type="ChEBI" id="CHEBI:190135"/>
    </ligand>
</feature>
<comment type="similarity">
    <text evidence="1 11">Belongs to the PyrK family.</text>
</comment>
<dbReference type="GO" id="GO:0051537">
    <property type="term" value="F:2 iron, 2 sulfur cluster binding"/>
    <property type="evidence" value="ECO:0007669"/>
    <property type="project" value="UniProtKB-KW"/>
</dbReference>
<dbReference type="NCBIfam" id="NF000798">
    <property type="entry name" value="PRK00054.1-3"/>
    <property type="match status" value="1"/>
</dbReference>
<comment type="pathway">
    <text evidence="11">Pyrimidine metabolism; UMP biosynthesis via de novo pathway; orotate from (S)-dihydroorotate (NAD(+) route): step 1/1.</text>
</comment>
<evidence type="ECO:0000256" key="4">
    <source>
        <dbReference type="ARBA" id="ARBA00022714"/>
    </source>
</evidence>
<protein>
    <recommendedName>
        <fullName evidence="11">Dihydroorotate dehydrogenase B (NAD(+)), electron transfer subunit</fullName>
    </recommendedName>
    <alternativeName>
        <fullName evidence="11">Dihydroorotate oxidase B, electron transfer subunit</fullName>
    </alternativeName>
</protein>
<dbReference type="UniPathway" id="UPA00070">
    <property type="reaction ID" value="UER00945"/>
</dbReference>
<keyword evidence="10 11" id="KW-0411">Iron-sulfur</keyword>
<dbReference type="InterPro" id="IPR017927">
    <property type="entry name" value="FAD-bd_FR_type"/>
</dbReference>
<comment type="caution">
    <text evidence="15">The sequence shown here is derived from an EMBL/GenBank/DDBJ whole genome shotgun (WGS) entry which is preliminary data.</text>
</comment>
<dbReference type="SUPFAM" id="SSF63380">
    <property type="entry name" value="Riboflavin synthase domain-like"/>
    <property type="match status" value="1"/>
</dbReference>
<dbReference type="OrthoDB" id="9789468at2"/>
<evidence type="ECO:0000256" key="8">
    <source>
        <dbReference type="ARBA" id="ARBA00022982"/>
    </source>
</evidence>
<dbReference type="InterPro" id="IPR050353">
    <property type="entry name" value="PyrK_electron_transfer"/>
</dbReference>
<evidence type="ECO:0000256" key="1">
    <source>
        <dbReference type="ARBA" id="ARBA00006422"/>
    </source>
</evidence>
<dbReference type="EMBL" id="WBZB01000017">
    <property type="protein sequence ID" value="KAB3530560.1"/>
    <property type="molecule type" value="Genomic_DNA"/>
</dbReference>
<keyword evidence="4 11" id="KW-0001">2Fe-2S</keyword>
<keyword evidence="6 11" id="KW-0274">FAD</keyword>
<keyword evidence="5 11" id="KW-0479">Metal-binding</keyword>
<feature type="binding site" evidence="11 13">
    <location>
        <position position="224"/>
    </location>
    <ligand>
        <name>[2Fe-2S] cluster</name>
        <dbReference type="ChEBI" id="CHEBI:190135"/>
    </ligand>
</feature>
<comment type="cofactor">
    <cofactor evidence="13">
        <name>[2Fe-2S] cluster</name>
        <dbReference type="ChEBI" id="CHEBI:190135"/>
    </cofactor>
    <text evidence="13">Binds 1 [2Fe-2S] cluster per subunit.</text>
</comment>
<dbReference type="Gene3D" id="2.40.30.10">
    <property type="entry name" value="Translation factors"/>
    <property type="match status" value="1"/>
</dbReference>
<comment type="cofactor">
    <cofactor evidence="11">
        <name>[2Fe-2S] cluster</name>
        <dbReference type="ChEBI" id="CHEBI:190135"/>
    </cofactor>
    <text evidence="11">Binds 1 [2Fe-2S] cluster per subunit.</text>
</comment>
<keyword evidence="7 11" id="KW-0665">Pyrimidine biosynthesis</keyword>
<gene>
    <name evidence="11" type="primary">pyrK</name>
    <name evidence="15" type="ORF">F8153_06845</name>
</gene>
<dbReference type="Pfam" id="PF10418">
    <property type="entry name" value="DHODB_Fe-S_bind"/>
    <property type="match status" value="1"/>
</dbReference>
<dbReference type="Proteomes" id="UP000465601">
    <property type="component" value="Unassembled WGS sequence"/>
</dbReference>
<evidence type="ECO:0000256" key="13">
    <source>
        <dbReference type="PIRSR" id="PIRSR006816-2"/>
    </source>
</evidence>
<evidence type="ECO:0000256" key="6">
    <source>
        <dbReference type="ARBA" id="ARBA00022827"/>
    </source>
</evidence>
<dbReference type="GO" id="GO:0016491">
    <property type="term" value="F:oxidoreductase activity"/>
    <property type="evidence" value="ECO:0007669"/>
    <property type="project" value="InterPro"/>
</dbReference>
<feature type="domain" description="FAD-binding FR-type" evidence="14">
    <location>
        <begin position="2"/>
        <end position="101"/>
    </location>
</feature>
<dbReference type="InterPro" id="IPR023455">
    <property type="entry name" value="Dihydroorotate_DHASE_ETsu"/>
</dbReference>
<evidence type="ECO:0000256" key="7">
    <source>
        <dbReference type="ARBA" id="ARBA00022975"/>
    </source>
</evidence>
<sequence>MKSKTTGIVLENHEIAKGIYQMKLAVGDTAKEAKVGQFINLYLPRRDLLLPRPISISQISIGEGTFKLVYGVVGKGTKELSKMKEKEGIPFMGPLGNGFKVDEGVKNHILIGGGIGVPPLLQLASELKGNISVYLGFREEPFLVEEFKKYSNQVLIATEDGSYGAKGDVIKLLDENPPEGEMVYSCGPKPMLKAVADWSRAVDINAQLSMEERMACGIGACLVCTCKIKDEGLMKWQNKRVCKDGPVFLRDEVVWND</sequence>
<keyword evidence="8 11" id="KW-0249">Electron transport</keyword>
<dbReference type="InterPro" id="IPR037117">
    <property type="entry name" value="Dihydroorotate_DH_ele_sf"/>
</dbReference>
<dbReference type="Gene3D" id="3.40.50.80">
    <property type="entry name" value="Nucleotide-binding domain of ferredoxin-NADP reductase (FNR) module"/>
    <property type="match status" value="1"/>
</dbReference>
<dbReference type="GO" id="GO:0046872">
    <property type="term" value="F:metal ion binding"/>
    <property type="evidence" value="ECO:0007669"/>
    <property type="project" value="UniProtKB-KW"/>
</dbReference>
<dbReference type="PROSITE" id="PS51384">
    <property type="entry name" value="FAD_FR"/>
    <property type="match status" value="1"/>
</dbReference>
<evidence type="ECO:0000256" key="10">
    <source>
        <dbReference type="ARBA" id="ARBA00023014"/>
    </source>
</evidence>
<dbReference type="InterPro" id="IPR019480">
    <property type="entry name" value="Dihydroorotate_DH_Fe-S-bd"/>
</dbReference>
<keyword evidence="9 11" id="KW-0408">Iron</keyword>
<evidence type="ECO:0000313" key="15">
    <source>
        <dbReference type="EMBL" id="KAB3530560.1"/>
    </source>
</evidence>
<accession>A0A833ME96</accession>
<proteinExistence type="inferred from homology"/>
<dbReference type="InterPro" id="IPR017938">
    <property type="entry name" value="Riboflavin_synthase-like_b-brl"/>
</dbReference>
<evidence type="ECO:0000256" key="2">
    <source>
        <dbReference type="ARBA" id="ARBA00022448"/>
    </source>
</evidence>
<dbReference type="PANTHER" id="PTHR43513:SF3">
    <property type="entry name" value="DIHYDROOROTATE DEHYDROGENASE B (NAD(+)), ELECTRON TRANSFER SUBUNIT-RELATED"/>
    <property type="match status" value="1"/>
</dbReference>
<evidence type="ECO:0000256" key="12">
    <source>
        <dbReference type="PIRSR" id="PIRSR006816-1"/>
    </source>
</evidence>
<dbReference type="PIRSF" id="PIRSF006816">
    <property type="entry name" value="Cyc3_hyd_g"/>
    <property type="match status" value="1"/>
</dbReference>
<dbReference type="GO" id="GO:0044205">
    <property type="term" value="P:'de novo' UMP biosynthetic process"/>
    <property type="evidence" value="ECO:0007669"/>
    <property type="project" value="UniProtKB-UniRule"/>
</dbReference>
<feature type="binding site" evidence="11 12">
    <location>
        <begin position="52"/>
        <end position="55"/>
    </location>
    <ligand>
        <name>FAD</name>
        <dbReference type="ChEBI" id="CHEBI:57692"/>
    </ligand>
</feature>
<evidence type="ECO:0000313" key="16">
    <source>
        <dbReference type="Proteomes" id="UP000465601"/>
    </source>
</evidence>
<dbReference type="CDD" id="cd06218">
    <property type="entry name" value="DHOD_e_trans"/>
    <property type="match status" value="1"/>
</dbReference>
<feature type="binding site" evidence="11 13">
    <location>
        <position position="216"/>
    </location>
    <ligand>
        <name>[2Fe-2S] cluster</name>
        <dbReference type="ChEBI" id="CHEBI:190135"/>
    </ligand>
</feature>
<name>A0A833ME96_9FIRM</name>
<evidence type="ECO:0000256" key="9">
    <source>
        <dbReference type="ARBA" id="ARBA00023004"/>
    </source>
</evidence>
<comment type="subunit">
    <text evidence="11">Heterotetramer of 2 PyrK and 2 PyrD type B subunits.</text>
</comment>
<dbReference type="InterPro" id="IPR012165">
    <property type="entry name" value="Cyt_c3_hydrogenase_gsu"/>
</dbReference>
<dbReference type="PANTHER" id="PTHR43513">
    <property type="entry name" value="DIHYDROOROTATE DEHYDROGENASE B (NAD(+)), ELECTRON TRANSFER SUBUNIT"/>
    <property type="match status" value="1"/>
</dbReference>
<dbReference type="Gene3D" id="2.10.240.10">
    <property type="entry name" value="Dihydroorotate dehydrogenase, electron transfer subunit"/>
    <property type="match status" value="1"/>
</dbReference>
<keyword evidence="2 11" id="KW-0813">Transport</keyword>
<dbReference type="HAMAP" id="MF_01211">
    <property type="entry name" value="DHODB_Fe_S_bind"/>
    <property type="match status" value="1"/>
</dbReference>
<evidence type="ECO:0000256" key="11">
    <source>
        <dbReference type="HAMAP-Rule" id="MF_01211"/>
    </source>
</evidence>
<dbReference type="AlphaFoldDB" id="A0A833ME96"/>
<comment type="cofactor">
    <cofactor evidence="11 12">
        <name>FAD</name>
        <dbReference type="ChEBI" id="CHEBI:57692"/>
    </cofactor>
    <text evidence="11 12">Binds 1 FAD per subunit.</text>
</comment>
<keyword evidence="3 11" id="KW-0285">Flavoprotein</keyword>
<comment type="caution">
    <text evidence="11">Lacks conserved residue(s) required for the propagation of feature annotation.</text>
</comment>
<dbReference type="RefSeq" id="WP_151865633.1">
    <property type="nucleotide sequence ID" value="NZ_WBZB01000017.1"/>
</dbReference>